<dbReference type="InterPro" id="IPR002937">
    <property type="entry name" value="Amino_oxidase"/>
</dbReference>
<evidence type="ECO:0000313" key="3">
    <source>
        <dbReference type="EMBL" id="OWR04602.1"/>
    </source>
</evidence>
<organism evidence="3 4">
    <name type="scientific">Roseateles puraquae</name>
    <dbReference type="NCBI Taxonomy" id="431059"/>
    <lineage>
        <taxon>Bacteria</taxon>
        <taxon>Pseudomonadati</taxon>
        <taxon>Pseudomonadota</taxon>
        <taxon>Betaproteobacteria</taxon>
        <taxon>Burkholderiales</taxon>
        <taxon>Sphaerotilaceae</taxon>
        <taxon>Roseateles</taxon>
    </lineage>
</organism>
<dbReference type="EMBL" id="NISI01000002">
    <property type="protein sequence ID" value="OWR04602.1"/>
    <property type="molecule type" value="Genomic_DNA"/>
</dbReference>
<dbReference type="Gene3D" id="3.50.50.60">
    <property type="entry name" value="FAD/NAD(P)-binding domain"/>
    <property type="match status" value="1"/>
</dbReference>
<dbReference type="Gene3D" id="1.10.3110.10">
    <property type="entry name" value="protoporphyrinogen ix oxidase, domain 3"/>
    <property type="match status" value="1"/>
</dbReference>
<dbReference type="GO" id="GO:0016491">
    <property type="term" value="F:oxidoreductase activity"/>
    <property type="evidence" value="ECO:0007669"/>
    <property type="project" value="InterPro"/>
</dbReference>
<evidence type="ECO:0000313" key="4">
    <source>
        <dbReference type="Proteomes" id="UP000197446"/>
    </source>
</evidence>
<dbReference type="AlphaFoldDB" id="A0A254NCI0"/>
<feature type="region of interest" description="Disordered" evidence="1">
    <location>
        <begin position="22"/>
        <end position="77"/>
    </location>
</feature>
<keyword evidence="4" id="KW-1185">Reference proteome</keyword>
<feature type="compositionally biased region" description="Low complexity" evidence="1">
    <location>
        <begin position="52"/>
        <end position="77"/>
    </location>
</feature>
<dbReference type="Pfam" id="PF01593">
    <property type="entry name" value="Amino_oxidase"/>
    <property type="match status" value="1"/>
</dbReference>
<comment type="caution">
    <text evidence="3">The sequence shown here is derived from an EMBL/GenBank/DDBJ whole genome shotgun (WGS) entry which is preliminary data.</text>
</comment>
<reference evidence="3 4" key="1">
    <citation type="journal article" date="2007" name="Int. J. Syst. Evol. Microbiol.">
        <title>Description of Pelomonas aquatica sp. nov. and Pelomonas puraquae sp. nov., isolated from industrial and haemodialysis water.</title>
        <authorList>
            <person name="Gomila M."/>
            <person name="Bowien B."/>
            <person name="Falsen E."/>
            <person name="Moore E.R."/>
            <person name="Lalucat J."/>
        </authorList>
    </citation>
    <scope>NUCLEOTIDE SEQUENCE [LARGE SCALE GENOMIC DNA]</scope>
    <source>
        <strain evidence="3 4">CCUG 52769</strain>
    </source>
</reference>
<dbReference type="SUPFAM" id="SSF51905">
    <property type="entry name" value="FAD/NAD(P)-binding domain"/>
    <property type="match status" value="1"/>
</dbReference>
<dbReference type="OrthoDB" id="20837at2"/>
<name>A0A254NCI0_9BURK</name>
<dbReference type="Gene3D" id="3.90.660.20">
    <property type="entry name" value="Protoporphyrinogen oxidase, mitochondrial, domain 2"/>
    <property type="match status" value="1"/>
</dbReference>
<gene>
    <name evidence="3" type="ORF">CDO81_08450</name>
</gene>
<dbReference type="Proteomes" id="UP000197446">
    <property type="component" value="Unassembled WGS sequence"/>
</dbReference>
<protein>
    <submittedName>
        <fullName evidence="3">NAD/FAD-binding protein</fullName>
    </submittedName>
</protein>
<evidence type="ECO:0000256" key="1">
    <source>
        <dbReference type="SAM" id="MobiDB-lite"/>
    </source>
</evidence>
<dbReference type="PANTHER" id="PTHR42923:SF17">
    <property type="entry name" value="AMINE OXIDASE DOMAIN-CONTAINING PROTEIN"/>
    <property type="match status" value="1"/>
</dbReference>
<dbReference type="PANTHER" id="PTHR42923">
    <property type="entry name" value="PROTOPORPHYRINOGEN OXIDASE"/>
    <property type="match status" value="1"/>
</dbReference>
<accession>A0A254NCI0</accession>
<dbReference type="InterPro" id="IPR050464">
    <property type="entry name" value="Zeta_carotene_desat/Oxidored"/>
</dbReference>
<proteinExistence type="predicted"/>
<feature type="domain" description="Amine oxidase" evidence="2">
    <location>
        <begin position="132"/>
        <end position="394"/>
    </location>
</feature>
<dbReference type="InterPro" id="IPR036188">
    <property type="entry name" value="FAD/NAD-bd_sf"/>
</dbReference>
<evidence type="ECO:0000259" key="2">
    <source>
        <dbReference type="Pfam" id="PF01593"/>
    </source>
</evidence>
<sequence>MTTTIVARTGYSARELHVSERLSRYTPGGNPGASSPCPAPFNAEFGSRNLSESRAASPEPFSSSSLPPSLAPRRSAAPFTTRARVDDAGPIFTGGPAGAHAAPVLDFLRGRGHPRGPGSHTSKRIAVIGGGIAGLSAAWSLSDRAHVTLFEAGSYAGGHTHTVDVTLGGITHGVDTGFLVFNERTYPLLIQLFDQLGVRAARSDMSFSAQVPADDVEWSGSNLATVFAQKRNLARPAFWAMLTDLLRFNRLCTELAGRGEEAALGEPIGDFLDRHRFGRGFRDWYLLPMVACIWSCPTSQMLQFPMRTLIRFCHNHGLLQVNDRPQWWTVAGGARHYVHAMLPALHEVRLSTPVLRLQRQPGGGVVLTSARGEERFDAVICASHSDQTLALLTDANPRERELLGAVRYQPNVAVLHTDARLLPRRRAAWAAWNYESAGQHEGQGASVCLHYLLNRLQPLPFEQPVVVSLNPLRQPEASTVIGRYDYAHPVFDDGAVRAQARLPEIQGAGGVWYAGAWTRYGFHEDGLLSGLTAAQQVAERVLA</sequence>